<dbReference type="PANTHER" id="PTHR23227">
    <property type="entry name" value="BUCENTAUR RELATED"/>
    <property type="match status" value="1"/>
</dbReference>
<dbReference type="EMBL" id="GG666727">
    <property type="protein sequence ID" value="EEN42440.1"/>
    <property type="molecule type" value="Genomic_DNA"/>
</dbReference>
<dbReference type="AlphaFoldDB" id="C3ZYD8"/>
<dbReference type="PANTHER" id="PTHR23227:SF84">
    <property type="entry name" value="ENDONUCLEASE_EXONUCLEASE_PHOSPHATASE DOMAIN-CONTAINING PROTEIN"/>
    <property type="match status" value="1"/>
</dbReference>
<dbReference type="SUPFAM" id="SSF56219">
    <property type="entry name" value="DNase I-like"/>
    <property type="match status" value="1"/>
</dbReference>
<dbReference type="STRING" id="7739.C3ZYD8"/>
<dbReference type="InterPro" id="IPR036691">
    <property type="entry name" value="Endo/exonu/phosph_ase_sf"/>
</dbReference>
<proteinExistence type="predicted"/>
<reference evidence="1" key="1">
    <citation type="journal article" date="2008" name="Nature">
        <title>The amphioxus genome and the evolution of the chordate karyotype.</title>
        <authorList>
            <consortium name="US DOE Joint Genome Institute (JGI-PGF)"/>
            <person name="Putnam N.H."/>
            <person name="Butts T."/>
            <person name="Ferrier D.E.K."/>
            <person name="Furlong R.F."/>
            <person name="Hellsten U."/>
            <person name="Kawashima T."/>
            <person name="Robinson-Rechavi M."/>
            <person name="Shoguchi E."/>
            <person name="Terry A."/>
            <person name="Yu J.-K."/>
            <person name="Benito-Gutierrez E.L."/>
            <person name="Dubchak I."/>
            <person name="Garcia-Fernandez J."/>
            <person name="Gibson-Brown J.J."/>
            <person name="Grigoriev I.V."/>
            <person name="Horton A.C."/>
            <person name="de Jong P.J."/>
            <person name="Jurka J."/>
            <person name="Kapitonov V.V."/>
            <person name="Kohara Y."/>
            <person name="Kuroki Y."/>
            <person name="Lindquist E."/>
            <person name="Lucas S."/>
            <person name="Osoegawa K."/>
            <person name="Pennacchio L.A."/>
            <person name="Salamov A.A."/>
            <person name="Satou Y."/>
            <person name="Sauka-Spengler T."/>
            <person name="Schmutz J."/>
            <person name="Shin-I T."/>
            <person name="Toyoda A."/>
            <person name="Bronner-Fraser M."/>
            <person name="Fujiyama A."/>
            <person name="Holland L.Z."/>
            <person name="Holland P.W.H."/>
            <person name="Satoh N."/>
            <person name="Rokhsar D.S."/>
        </authorList>
    </citation>
    <scope>NUCLEOTIDE SEQUENCE [LARGE SCALE GENOMIC DNA]</scope>
    <source>
        <strain evidence="1">S238N-H82</strain>
        <tissue evidence="1">Testes</tissue>
    </source>
</reference>
<dbReference type="eggNOG" id="KOG1075">
    <property type="taxonomic scope" value="Eukaryota"/>
</dbReference>
<protein>
    <recommendedName>
        <fullName evidence="2">Endonuclease/exonuclease/phosphatase domain-containing protein</fullName>
    </recommendedName>
</protein>
<dbReference type="InParanoid" id="C3ZYD8"/>
<evidence type="ECO:0000313" key="1">
    <source>
        <dbReference type="EMBL" id="EEN42440.1"/>
    </source>
</evidence>
<gene>
    <name evidence="1" type="ORF">BRAFLDRAFT_131819</name>
</gene>
<name>C3ZYD8_BRAFL</name>
<organism>
    <name type="scientific">Branchiostoma floridae</name>
    <name type="common">Florida lancelet</name>
    <name type="synonym">Amphioxus</name>
    <dbReference type="NCBI Taxonomy" id="7739"/>
    <lineage>
        <taxon>Eukaryota</taxon>
        <taxon>Metazoa</taxon>
        <taxon>Chordata</taxon>
        <taxon>Cephalochordata</taxon>
        <taxon>Leptocardii</taxon>
        <taxon>Amphioxiformes</taxon>
        <taxon>Branchiostomatidae</taxon>
        <taxon>Branchiostoma</taxon>
    </lineage>
</organism>
<evidence type="ECO:0008006" key="2">
    <source>
        <dbReference type="Google" id="ProtNLM"/>
    </source>
</evidence>
<sequence>MVTDGVWTAHNIGTPTHLANGALCGVEQNQRATHGVGFILHPDTAKKLSDTVYISERIIKITIRDKDSTTNYFQVYAPCNDSYTEEEKDRFFEQLSDNISLVADEEEMVVMGDFNGRVGRRRDPWTAYLGPHSDRSTECNYNGHQLLSLCAEYDLVISNTLFQHRPSHTQTWYRWSDITVSSQIDFILTRASRRTTVQDARAIPNAGLDTDHRPVLMYMRGKGNESHKRKLPHEPQINIHKLRKNMDIQEEIKQRVTERLEQEDTWDKSAEETWSIFRDTLLDCLKSTCGKKKNGRGQRKATKWWNDEVKEAVREKKRLYKNVSFCIGNHPLDNINTTPFKFLGGYVSASGSSGPVADILRESIIGSDEKNGIIMNIDASPIRGEYKCEIYRTYVQGAIRFLLSVHDVTLSHLQKLNSSVTQYLKKWAGMKRSTNPGLLYHSQGLGLTSVEQIYLQEHATVIASAVTVGDSTVRNALEAKLEREGTLSRKSTGNLDCNTLVTETLTAMSSPNPQGIQETPRKTKETLCRKTKAHLRQSEDRKIEEHCRTLTVQDKNLFLLFYNHPLGTHTKNTFWWDLEADAMATAGGV</sequence>
<accession>C3ZYD8</accession>
<dbReference type="InterPro" id="IPR027124">
    <property type="entry name" value="Swc5/CFDP1/2"/>
</dbReference>
<dbReference type="Gene3D" id="3.60.10.10">
    <property type="entry name" value="Endonuclease/exonuclease/phosphatase"/>
    <property type="match status" value="1"/>
</dbReference>